<dbReference type="CDD" id="cd22261">
    <property type="entry name" value="AcrIIA2"/>
    <property type="match status" value="1"/>
</dbReference>
<dbReference type="PATRIC" id="fig|1030009.3.peg.1298"/>
<dbReference type="KEGG" id="lmq:LMM7_1309"/>
<organism evidence="1 2">
    <name type="scientific">Listeria monocytogenes serotype 4a (strain M7)</name>
    <dbReference type="NCBI Taxonomy" id="1030009"/>
    <lineage>
        <taxon>Bacteria</taxon>
        <taxon>Bacillati</taxon>
        <taxon>Bacillota</taxon>
        <taxon>Bacilli</taxon>
        <taxon>Bacillales</taxon>
        <taxon>Listeriaceae</taxon>
        <taxon>Listeria</taxon>
    </lineage>
</organism>
<sequence>MTITTAQKRYYDAMNEFEAIISKELEQTPAFSQDLLNDSDYLVITKNEAYAVALCLLDDDKLYLDETLVHSTRLDIEDETYYINFVVTNEDDFKLATDEDKEKHDKQEVIIKSELN</sequence>
<dbReference type="EMBL" id="CP002816">
    <property type="protein sequence ID" value="AEH92314.1"/>
    <property type="molecule type" value="Genomic_DNA"/>
</dbReference>
<dbReference type="RefSeq" id="WP_012581437.1">
    <property type="nucleotide sequence ID" value="NC_017537.1"/>
</dbReference>
<proteinExistence type="predicted"/>
<evidence type="ECO:0000313" key="1">
    <source>
        <dbReference type="EMBL" id="AEH92314.1"/>
    </source>
</evidence>
<gene>
    <name evidence="1" type="ordered locus">LMM7_1309</name>
</gene>
<accession>A0A0E0UVH5</accession>
<reference evidence="1 2" key="1">
    <citation type="journal article" date="2011" name="J. Bacteriol.">
        <title>Genome sequence of the nonpathogenic Listeria monocytogenes serovar 4a strain M7.</title>
        <authorList>
            <person name="Chen J."/>
            <person name="Xia Y."/>
            <person name="Cheng C."/>
            <person name="Fang C."/>
            <person name="Shan Y."/>
            <person name="Jin G."/>
            <person name="Fang W."/>
        </authorList>
    </citation>
    <scope>NUCLEOTIDE SEQUENCE [LARGE SCALE GENOMIC DNA]</scope>
    <source>
        <strain evidence="1 2">M7</strain>
    </source>
</reference>
<evidence type="ECO:0000313" key="2">
    <source>
        <dbReference type="Proteomes" id="UP000000486"/>
    </source>
</evidence>
<dbReference type="AlphaFoldDB" id="A0A0E0UVH5"/>
<dbReference type="Proteomes" id="UP000000486">
    <property type="component" value="Chromosome"/>
</dbReference>
<protein>
    <submittedName>
        <fullName evidence="1">Gp29</fullName>
    </submittedName>
</protein>
<dbReference type="NCBIfam" id="NF033945">
    <property type="entry name" value="AcrIIA2_fam"/>
    <property type="match status" value="1"/>
</dbReference>
<dbReference type="HOGENOM" id="CLU_2012456_0_0_9"/>
<name>A0A0E0UVH5_LISMM</name>